<gene>
    <name evidence="2" type="ORF">PCASD_00870</name>
</gene>
<evidence type="ECO:0000313" key="2">
    <source>
        <dbReference type="EMBL" id="PLW51932.1"/>
    </source>
</evidence>
<feature type="compositionally biased region" description="Low complexity" evidence="1">
    <location>
        <begin position="1"/>
        <end position="10"/>
    </location>
</feature>
<dbReference type="AlphaFoldDB" id="A0A2N5VPL9"/>
<reference evidence="2 3" key="1">
    <citation type="submission" date="2017-11" db="EMBL/GenBank/DDBJ databases">
        <title>De novo assembly and phasing of dikaryotic genomes from two isolates of Puccinia coronata f. sp. avenae, the causal agent of oat crown rust.</title>
        <authorList>
            <person name="Miller M.E."/>
            <person name="Zhang Y."/>
            <person name="Omidvar V."/>
            <person name="Sperschneider J."/>
            <person name="Schwessinger B."/>
            <person name="Raley C."/>
            <person name="Palmer J.M."/>
            <person name="Garnica D."/>
            <person name="Upadhyaya N."/>
            <person name="Rathjen J."/>
            <person name="Taylor J.M."/>
            <person name="Park R.F."/>
            <person name="Dodds P.N."/>
            <person name="Hirsch C.D."/>
            <person name="Kianian S.F."/>
            <person name="Figueroa M."/>
        </authorList>
    </citation>
    <scope>NUCLEOTIDE SEQUENCE [LARGE SCALE GENOMIC DNA]</scope>
    <source>
        <strain evidence="2">12SD80</strain>
    </source>
</reference>
<feature type="compositionally biased region" description="Polar residues" evidence="1">
    <location>
        <begin position="152"/>
        <end position="171"/>
    </location>
</feature>
<comment type="caution">
    <text evidence="2">The sequence shown here is derived from an EMBL/GenBank/DDBJ whole genome shotgun (WGS) entry which is preliminary data.</text>
</comment>
<protein>
    <submittedName>
        <fullName evidence="2">Uncharacterized protein</fullName>
    </submittedName>
</protein>
<dbReference type="Proteomes" id="UP000235392">
    <property type="component" value="Unassembled WGS sequence"/>
</dbReference>
<evidence type="ECO:0000313" key="3">
    <source>
        <dbReference type="Proteomes" id="UP000235392"/>
    </source>
</evidence>
<evidence type="ECO:0000256" key="1">
    <source>
        <dbReference type="SAM" id="MobiDB-lite"/>
    </source>
</evidence>
<dbReference type="PANTHER" id="PTHR33324">
    <property type="entry name" value="EXPRESSED PROTEIN"/>
    <property type="match status" value="1"/>
</dbReference>
<feature type="compositionally biased region" description="Low complexity" evidence="1">
    <location>
        <begin position="298"/>
        <end position="312"/>
    </location>
</feature>
<dbReference type="EMBL" id="PGCI01000003">
    <property type="protein sequence ID" value="PLW51932.1"/>
    <property type="molecule type" value="Genomic_DNA"/>
</dbReference>
<feature type="compositionally biased region" description="Basic residues" evidence="1">
    <location>
        <begin position="224"/>
        <end position="233"/>
    </location>
</feature>
<name>A0A2N5VPL9_9BASI</name>
<feature type="region of interest" description="Disordered" evidence="1">
    <location>
        <begin position="152"/>
        <end position="235"/>
    </location>
</feature>
<feature type="compositionally biased region" description="Polar residues" evidence="1">
    <location>
        <begin position="212"/>
        <end position="223"/>
    </location>
</feature>
<feature type="region of interest" description="Disordered" evidence="1">
    <location>
        <begin position="1"/>
        <end position="25"/>
    </location>
</feature>
<dbReference type="PANTHER" id="PTHR33324:SF2">
    <property type="entry name" value="MYB_SANT-LIKE DNA-BINDING DOMAIN-CONTAINING PROTEIN"/>
    <property type="match status" value="1"/>
</dbReference>
<feature type="region of interest" description="Disordered" evidence="1">
    <location>
        <begin position="289"/>
        <end position="312"/>
    </location>
</feature>
<accession>A0A2N5VPL9</accession>
<organism evidence="2 3">
    <name type="scientific">Puccinia coronata f. sp. avenae</name>
    <dbReference type="NCBI Taxonomy" id="200324"/>
    <lineage>
        <taxon>Eukaryota</taxon>
        <taxon>Fungi</taxon>
        <taxon>Dikarya</taxon>
        <taxon>Basidiomycota</taxon>
        <taxon>Pucciniomycotina</taxon>
        <taxon>Pucciniomycetes</taxon>
        <taxon>Pucciniales</taxon>
        <taxon>Pucciniaceae</taxon>
        <taxon>Puccinia</taxon>
    </lineage>
</organism>
<proteinExistence type="predicted"/>
<sequence>MPPKNAQNKQKAPKKQPISWERDGVNGGDSSITIILDWLGTGNNYLQWRGDVEGGITKTQLCSEILQIMQEHGITHRDSKGICQKLGDLQASYNAVCDWKKNTGQGILARDKINGVRTVQAKVPEICLHWDSLDPIMSSRSVTKPLHVRSSLTGDQLRGQQSSGHQRSNESVDAPAHKPTSGAITSDLPDNPLDGLDSSATPAATKKKNSKKQGATAGSSRSKVNTKRPKKKKITTEELYMKSMVSKRQANVTRARAEASKVKVSYMKELCSHGLSLEEIEKKVAKEFPRLANMENPDNSSSSSSDSNDSSE</sequence>